<keyword evidence="3" id="KW-1185">Reference proteome</keyword>
<evidence type="ECO:0000313" key="2">
    <source>
        <dbReference type="EMBL" id="KAK0643846.1"/>
    </source>
</evidence>
<dbReference type="AlphaFoldDB" id="A0AA39Y0Q3"/>
<feature type="compositionally biased region" description="Acidic residues" evidence="1">
    <location>
        <begin position="258"/>
        <end position="275"/>
    </location>
</feature>
<proteinExistence type="predicted"/>
<evidence type="ECO:0000313" key="3">
    <source>
        <dbReference type="Proteomes" id="UP001174936"/>
    </source>
</evidence>
<feature type="region of interest" description="Disordered" evidence="1">
    <location>
        <begin position="242"/>
        <end position="275"/>
    </location>
</feature>
<name>A0AA39Y0Q3_9PEZI</name>
<protein>
    <submittedName>
        <fullName evidence="2">Uncharacterized protein</fullName>
    </submittedName>
</protein>
<organism evidence="2 3">
    <name type="scientific">Cercophora newfieldiana</name>
    <dbReference type="NCBI Taxonomy" id="92897"/>
    <lineage>
        <taxon>Eukaryota</taxon>
        <taxon>Fungi</taxon>
        <taxon>Dikarya</taxon>
        <taxon>Ascomycota</taxon>
        <taxon>Pezizomycotina</taxon>
        <taxon>Sordariomycetes</taxon>
        <taxon>Sordariomycetidae</taxon>
        <taxon>Sordariales</taxon>
        <taxon>Lasiosphaeriaceae</taxon>
        <taxon>Cercophora</taxon>
    </lineage>
</organism>
<evidence type="ECO:0000256" key="1">
    <source>
        <dbReference type="SAM" id="MobiDB-lite"/>
    </source>
</evidence>
<accession>A0AA39Y0Q3</accession>
<comment type="caution">
    <text evidence="2">The sequence shown here is derived from an EMBL/GenBank/DDBJ whole genome shotgun (WGS) entry which is preliminary data.</text>
</comment>
<dbReference type="Proteomes" id="UP001174936">
    <property type="component" value="Unassembled WGS sequence"/>
</dbReference>
<reference evidence="2" key="1">
    <citation type="submission" date="2023-06" db="EMBL/GenBank/DDBJ databases">
        <title>Genome-scale phylogeny and comparative genomics of the fungal order Sordariales.</title>
        <authorList>
            <consortium name="Lawrence Berkeley National Laboratory"/>
            <person name="Hensen N."/>
            <person name="Bonometti L."/>
            <person name="Westerberg I."/>
            <person name="Brannstrom I.O."/>
            <person name="Guillou S."/>
            <person name="Cros-Aarteil S."/>
            <person name="Calhoun S."/>
            <person name="Haridas S."/>
            <person name="Kuo A."/>
            <person name="Mondo S."/>
            <person name="Pangilinan J."/>
            <person name="Riley R."/>
            <person name="Labutti K."/>
            <person name="Andreopoulos B."/>
            <person name="Lipzen A."/>
            <person name="Chen C."/>
            <person name="Yanf M."/>
            <person name="Daum C."/>
            <person name="Ng V."/>
            <person name="Clum A."/>
            <person name="Steindorff A."/>
            <person name="Ohm R."/>
            <person name="Martin F."/>
            <person name="Silar P."/>
            <person name="Natvig D."/>
            <person name="Lalanne C."/>
            <person name="Gautier V."/>
            <person name="Ament-Velasquez S.L."/>
            <person name="Kruys A."/>
            <person name="Hutchinson M.I."/>
            <person name="Powell A.J."/>
            <person name="Barry K."/>
            <person name="Miller A.N."/>
            <person name="Grigoriev I.V."/>
            <person name="Debuchy R."/>
            <person name="Gladieux P."/>
            <person name="Thoren M.H."/>
            <person name="Johannesson H."/>
        </authorList>
    </citation>
    <scope>NUCLEOTIDE SEQUENCE</scope>
    <source>
        <strain evidence="2">SMH2532-1</strain>
    </source>
</reference>
<sequence>MSEPKTFFILRTTDYAPDTLITLGQLVTSPRQPYRRLAPPLHPLPVTPVISPSTTWSYTASQSSETSASVFTQFFNLFSASLSGHAAKEFTQTWSAARLETRFIELGPSSSTAGSDEYAYVKRSINDVAAVRGWLKANKKFGKTVYMVTGVKIAMQPSETTIGASRAKGAAAGLSGDPGTGGMAEIGAEVAVERAEGDEQTATPTRDFVFAYRLRKVHVSWRGKVELGDDVVKADLYGNEVFGDGDESGSEKRKVGGDDEVEEEIDEVEVEEEDFGASLPARDVKAEGIDEDDGEECVVVIPAEE</sequence>
<gene>
    <name evidence="2" type="ORF">B0T16DRAFT_189701</name>
</gene>
<dbReference type="EMBL" id="JAULSV010000005">
    <property type="protein sequence ID" value="KAK0643846.1"/>
    <property type="molecule type" value="Genomic_DNA"/>
</dbReference>